<accession>A0AAQ3K1S9</accession>
<sequence length="123" mass="13672">MAVNSVFGVLENMIDQLEKSSNEGDDDESNRSEDEESHILSPSLPTVNDDNYKKTEKRNNVSCQLSNIIMSYKHDDNLNDDSKDVVSNKLGKNMEANNFISSAEISSRRSELNAVGIDEVSSL</sequence>
<gene>
    <name evidence="2" type="ORF">Cni_G06543</name>
</gene>
<evidence type="ECO:0000313" key="3">
    <source>
        <dbReference type="Proteomes" id="UP001327560"/>
    </source>
</evidence>
<feature type="region of interest" description="Disordered" evidence="1">
    <location>
        <begin position="14"/>
        <end position="53"/>
    </location>
</feature>
<organism evidence="2 3">
    <name type="scientific">Canna indica</name>
    <name type="common">Indian-shot</name>
    <dbReference type="NCBI Taxonomy" id="4628"/>
    <lineage>
        <taxon>Eukaryota</taxon>
        <taxon>Viridiplantae</taxon>
        <taxon>Streptophyta</taxon>
        <taxon>Embryophyta</taxon>
        <taxon>Tracheophyta</taxon>
        <taxon>Spermatophyta</taxon>
        <taxon>Magnoliopsida</taxon>
        <taxon>Liliopsida</taxon>
        <taxon>Zingiberales</taxon>
        <taxon>Cannaceae</taxon>
        <taxon>Canna</taxon>
    </lineage>
</organism>
<feature type="compositionally biased region" description="Acidic residues" evidence="1">
    <location>
        <begin position="23"/>
        <end position="36"/>
    </location>
</feature>
<evidence type="ECO:0000313" key="2">
    <source>
        <dbReference type="EMBL" id="WOK97835.1"/>
    </source>
</evidence>
<evidence type="ECO:0000256" key="1">
    <source>
        <dbReference type="SAM" id="MobiDB-lite"/>
    </source>
</evidence>
<name>A0AAQ3K1S9_9LILI</name>
<protein>
    <submittedName>
        <fullName evidence="2">Uncharacterized protein</fullName>
    </submittedName>
</protein>
<dbReference type="AlphaFoldDB" id="A0AAQ3K1S9"/>
<reference evidence="2 3" key="1">
    <citation type="submission" date="2023-10" db="EMBL/GenBank/DDBJ databases">
        <title>Chromosome-scale genome assembly provides insights into flower coloration mechanisms of Canna indica.</title>
        <authorList>
            <person name="Li C."/>
        </authorList>
    </citation>
    <scope>NUCLEOTIDE SEQUENCE [LARGE SCALE GENOMIC DNA]</scope>
    <source>
        <tissue evidence="2">Flower</tissue>
    </source>
</reference>
<dbReference type="EMBL" id="CP136891">
    <property type="protein sequence ID" value="WOK97835.1"/>
    <property type="molecule type" value="Genomic_DNA"/>
</dbReference>
<proteinExistence type="predicted"/>
<keyword evidence="3" id="KW-1185">Reference proteome</keyword>
<dbReference type="Proteomes" id="UP001327560">
    <property type="component" value="Chromosome 2"/>
</dbReference>